<protein>
    <recommendedName>
        <fullName evidence="3">DUF4253 domain-containing protein</fullName>
    </recommendedName>
</protein>
<organism evidence="1 2">
    <name type="scientific">Kineococcus glutinatus</name>
    <dbReference type="NCBI Taxonomy" id="1070872"/>
    <lineage>
        <taxon>Bacteria</taxon>
        <taxon>Bacillati</taxon>
        <taxon>Actinomycetota</taxon>
        <taxon>Actinomycetes</taxon>
        <taxon>Kineosporiales</taxon>
        <taxon>Kineosporiaceae</taxon>
        <taxon>Kineococcus</taxon>
    </lineage>
</organism>
<evidence type="ECO:0000313" key="1">
    <source>
        <dbReference type="EMBL" id="GAA4966488.1"/>
    </source>
</evidence>
<gene>
    <name evidence="1" type="ORF">GCM10023225_06770</name>
</gene>
<reference evidence="2" key="1">
    <citation type="journal article" date="2019" name="Int. J. Syst. Evol. Microbiol.">
        <title>The Global Catalogue of Microorganisms (GCM) 10K type strain sequencing project: providing services to taxonomists for standard genome sequencing and annotation.</title>
        <authorList>
            <consortium name="The Broad Institute Genomics Platform"/>
            <consortium name="The Broad Institute Genome Sequencing Center for Infectious Disease"/>
            <person name="Wu L."/>
            <person name="Ma J."/>
        </authorList>
    </citation>
    <scope>NUCLEOTIDE SEQUENCE [LARGE SCALE GENOMIC DNA]</scope>
    <source>
        <strain evidence="2">JCM 18126</strain>
    </source>
</reference>
<dbReference type="EMBL" id="BAABIL010000078">
    <property type="protein sequence ID" value="GAA4966488.1"/>
    <property type="molecule type" value="Genomic_DNA"/>
</dbReference>
<dbReference type="RefSeq" id="WP_345710932.1">
    <property type="nucleotide sequence ID" value="NZ_BAABIL010000078.1"/>
</dbReference>
<dbReference type="Proteomes" id="UP001501195">
    <property type="component" value="Unassembled WGS sequence"/>
</dbReference>
<evidence type="ECO:0000313" key="2">
    <source>
        <dbReference type="Proteomes" id="UP001501195"/>
    </source>
</evidence>
<keyword evidence="2" id="KW-1185">Reference proteome</keyword>
<accession>A0ABP9HBL5</accession>
<sequence>MIPEYLQGTVLRQVTMFLRTQYAVEDVLDPREAFEVGLSSQRVDLPQALAEWTEFVEGAESEEDFERLKKRIDVAWTGPVEGTTYRPWFEWAGRRLREVVEHPETLIDPDISCYMSYLDREGYFLDDESQERAVEELVLQHEARIEEWLAREDGGRFLHISGDLGWRVGDLSRPDAHENVYVEVPTTRAAVVLRRADPGEELPVTAWAAYPIEPEEPAGAHWVRRRWPELEQLLGGYFGQHGAQHGSVWPQQYRLLTYEHPPLLATMRRSLGELLLLEDSELGFALNALGCYLDAPHIRLWLEWMVWRMDTFTWQ</sequence>
<comment type="caution">
    <text evidence="1">The sequence shown here is derived from an EMBL/GenBank/DDBJ whole genome shotgun (WGS) entry which is preliminary data.</text>
</comment>
<proteinExistence type="predicted"/>
<evidence type="ECO:0008006" key="3">
    <source>
        <dbReference type="Google" id="ProtNLM"/>
    </source>
</evidence>
<name>A0ABP9HBL5_9ACTN</name>